<dbReference type="PANTHER" id="PTHR47926">
    <property type="entry name" value="PENTATRICOPEPTIDE REPEAT-CONTAINING PROTEIN"/>
    <property type="match status" value="1"/>
</dbReference>
<evidence type="ECO:0000313" key="5">
    <source>
        <dbReference type="Proteomes" id="UP000826271"/>
    </source>
</evidence>
<comment type="caution">
    <text evidence="4">The sequence shown here is derived from an EMBL/GenBank/DDBJ whole genome shotgun (WGS) entry which is preliminary data.</text>
</comment>
<proteinExistence type="inferred from homology"/>
<dbReference type="Gene3D" id="1.25.40.10">
    <property type="entry name" value="Tetratricopeptide repeat domain"/>
    <property type="match status" value="3"/>
</dbReference>
<gene>
    <name evidence="4" type="ORF">BUALT_Bualt12G0026300</name>
</gene>
<dbReference type="InterPro" id="IPR002885">
    <property type="entry name" value="PPR_rpt"/>
</dbReference>
<feature type="repeat" description="PPR" evidence="3">
    <location>
        <begin position="170"/>
        <end position="200"/>
    </location>
</feature>
<name>A0AAV6WT04_9LAMI</name>
<feature type="repeat" description="PPR" evidence="3">
    <location>
        <begin position="42"/>
        <end position="76"/>
    </location>
</feature>
<evidence type="ECO:0008006" key="6">
    <source>
        <dbReference type="Google" id="ProtNLM"/>
    </source>
</evidence>
<evidence type="ECO:0000256" key="3">
    <source>
        <dbReference type="PROSITE-ProRule" id="PRU00708"/>
    </source>
</evidence>
<dbReference type="Proteomes" id="UP000826271">
    <property type="component" value="Unassembled WGS sequence"/>
</dbReference>
<organism evidence="4 5">
    <name type="scientific">Buddleja alternifolia</name>
    <dbReference type="NCBI Taxonomy" id="168488"/>
    <lineage>
        <taxon>Eukaryota</taxon>
        <taxon>Viridiplantae</taxon>
        <taxon>Streptophyta</taxon>
        <taxon>Embryophyta</taxon>
        <taxon>Tracheophyta</taxon>
        <taxon>Spermatophyta</taxon>
        <taxon>Magnoliopsida</taxon>
        <taxon>eudicotyledons</taxon>
        <taxon>Gunneridae</taxon>
        <taxon>Pentapetalae</taxon>
        <taxon>asterids</taxon>
        <taxon>lamiids</taxon>
        <taxon>Lamiales</taxon>
        <taxon>Scrophulariaceae</taxon>
        <taxon>Buddlejeae</taxon>
        <taxon>Buddleja</taxon>
    </lineage>
</organism>
<dbReference type="InterPro" id="IPR011990">
    <property type="entry name" value="TPR-like_helical_dom_sf"/>
</dbReference>
<protein>
    <recommendedName>
        <fullName evidence="6">Pentatricopeptide repeat-containing protein</fullName>
    </recommendedName>
</protein>
<dbReference type="PROSITE" id="PS51375">
    <property type="entry name" value="PPR"/>
    <property type="match status" value="4"/>
</dbReference>
<reference evidence="4" key="1">
    <citation type="submission" date="2019-10" db="EMBL/GenBank/DDBJ databases">
        <authorList>
            <person name="Zhang R."/>
            <person name="Pan Y."/>
            <person name="Wang J."/>
            <person name="Ma R."/>
            <person name="Yu S."/>
        </authorList>
    </citation>
    <scope>NUCLEOTIDE SEQUENCE</scope>
    <source>
        <strain evidence="4">LA-IB0</strain>
        <tissue evidence="4">Leaf</tissue>
    </source>
</reference>
<dbReference type="InterPro" id="IPR046848">
    <property type="entry name" value="E_motif"/>
</dbReference>
<evidence type="ECO:0000256" key="1">
    <source>
        <dbReference type="ARBA" id="ARBA00022737"/>
    </source>
</evidence>
<dbReference type="EMBL" id="WHWC01000012">
    <property type="protein sequence ID" value="KAG8372050.1"/>
    <property type="molecule type" value="Genomic_DNA"/>
</dbReference>
<dbReference type="InterPro" id="IPR046960">
    <property type="entry name" value="PPR_At4g14850-like_plant"/>
</dbReference>
<dbReference type="NCBIfam" id="TIGR00756">
    <property type="entry name" value="PPR"/>
    <property type="match status" value="5"/>
</dbReference>
<comment type="similarity">
    <text evidence="2">Belongs to the PPR family. PCMP-E subfamily.</text>
</comment>
<sequence length="557" mass="62533">MGVSCDSYTFPILSKLVELESGSINYAEMIHCVAMQMGFESDVYFCNTMIEAYAKSGCFENALKVFEEMPHRDLVSWTSMLSGYVHEGNASGAFRLFNEMRKETEPNEVTMIVMSQTCSSLALGRQFHCYVIKCGSLTDQLLKNSILKMYSDFGSVDDSEILFEETAIRDVVSWNIMISLYSSKGKTTKMAECFDRMRADVKPSIETLTSLVLVLAESGNPCQGRQLHCLAVKSGFSDDILSKNLLDLYAKSQDFENAIELFKQIVITGFRPVTDIMRSLVVICMHIGALRLGKAVHSYSIKNCFFNSNESVGSLETSILNMYVRCGNISSARICFDKMHVKDLVTWSSMIEGYGTHGLGREAFKVFHEMKNEGIEPNSITFLSLLSACSHTGLLQEGCEALKSMKRDFGIEPNLDHYTCIVDLLGRSGRIKEALWVILKLVALPDSRIWGALLAAARIHEDRKVGEYAVKKVLEMKSDNAGYYTLFSNVQASVERWNEVEEVRSGMKDMNLMKFPGWSCLEVQGNFHGFVSGDRSHHQMDEICRVIECLSRNAIDV</sequence>
<dbReference type="PANTHER" id="PTHR47926:SF373">
    <property type="entry name" value="TETRATRICOPEPTIDE-LIKE HELICAL DOMAIN SUPERFAMILY, DYW DOMAIN-CONTAINING PROTEIN"/>
    <property type="match status" value="1"/>
</dbReference>
<feature type="repeat" description="PPR" evidence="3">
    <location>
        <begin position="343"/>
        <end position="377"/>
    </location>
</feature>
<keyword evidence="5" id="KW-1185">Reference proteome</keyword>
<accession>A0AAV6WT04</accession>
<dbReference type="AlphaFoldDB" id="A0AAV6WT04"/>
<evidence type="ECO:0000313" key="4">
    <source>
        <dbReference type="EMBL" id="KAG8372050.1"/>
    </source>
</evidence>
<dbReference type="GO" id="GO:0005737">
    <property type="term" value="C:cytoplasm"/>
    <property type="evidence" value="ECO:0007669"/>
    <property type="project" value="UniProtKB-ARBA"/>
</dbReference>
<feature type="repeat" description="PPR" evidence="3">
    <location>
        <begin position="238"/>
        <end position="272"/>
    </location>
</feature>
<dbReference type="Pfam" id="PF13041">
    <property type="entry name" value="PPR_2"/>
    <property type="match status" value="2"/>
</dbReference>
<dbReference type="Pfam" id="PF01535">
    <property type="entry name" value="PPR"/>
    <property type="match status" value="5"/>
</dbReference>
<dbReference type="FunFam" id="1.25.40.10:FF:000073">
    <property type="entry name" value="Pentatricopeptide repeat-containing protein chloroplastic"/>
    <property type="match status" value="1"/>
</dbReference>
<dbReference type="Pfam" id="PF20431">
    <property type="entry name" value="E_motif"/>
    <property type="match status" value="1"/>
</dbReference>
<evidence type="ECO:0000256" key="2">
    <source>
        <dbReference type="ARBA" id="ARBA00061659"/>
    </source>
</evidence>
<dbReference type="GO" id="GO:0003723">
    <property type="term" value="F:RNA binding"/>
    <property type="evidence" value="ECO:0007669"/>
    <property type="project" value="InterPro"/>
</dbReference>
<dbReference type="GO" id="GO:0016556">
    <property type="term" value="P:mRNA modification"/>
    <property type="evidence" value="ECO:0007669"/>
    <property type="project" value="UniProtKB-ARBA"/>
</dbReference>
<keyword evidence="1" id="KW-0677">Repeat</keyword>
<dbReference type="FunFam" id="1.25.40.10:FF:000277">
    <property type="entry name" value="Pentatricopeptide repeat-containing protein, mitochondrial"/>
    <property type="match status" value="1"/>
</dbReference>